<evidence type="ECO:0008006" key="5">
    <source>
        <dbReference type="Google" id="ProtNLM"/>
    </source>
</evidence>
<comment type="caution">
    <text evidence="2">The sequence shown here is derived from an EMBL/GenBank/DDBJ whole genome shotgun (WGS) entry which is preliminary data.</text>
</comment>
<feature type="transmembrane region" description="Helical" evidence="1">
    <location>
        <begin position="1073"/>
        <end position="1091"/>
    </location>
</feature>
<feature type="transmembrane region" description="Helical" evidence="1">
    <location>
        <begin position="843"/>
        <end position="861"/>
    </location>
</feature>
<accession>A0AA86NQ70</accession>
<feature type="transmembrane region" description="Helical" evidence="1">
    <location>
        <begin position="996"/>
        <end position="1019"/>
    </location>
</feature>
<evidence type="ECO:0000313" key="3">
    <source>
        <dbReference type="EMBL" id="CAL6094270.1"/>
    </source>
</evidence>
<feature type="transmembrane region" description="Helical" evidence="1">
    <location>
        <begin position="670"/>
        <end position="693"/>
    </location>
</feature>
<dbReference type="Proteomes" id="UP001642409">
    <property type="component" value="Unassembled WGS sequence"/>
</dbReference>
<sequence>MILLAFTIFTDSCMDYVDNEQSNPIITLQQLESVDFAYLAYKIYYAKLNYPNYYLKYIYTSVTAESPQINVPIYGQIWRICTSEADNIKLLNSVSQVTNISNFENTSVQHQYITFIDQKYEFCTFSYINLDNTYDDYIYIASNSHGQLLTLYEGKTRDWSKFKFDPLQCNQRTFINIQPKTGIIIANQRDVMYPVYNLNLSLYEKDYGNFLYPQIRVQNLTHQWLIQAPCNPLQKGDQILLSESIIFGEHYEYLESNNLEQILVGAPYGERQDGFENISIINKCVQFYANSPRDIEYPLNSGIIFNIRTEVNKQQEEGFYQYFYSPYICVDNFTFMPAMFYTWEDPALKKIFTNLTNINNAFENSVADGSWGYLTNNDDENQKSILYTRSLIKSLQDICLKAYFSDEFIFNLCKYLNIILITLIGTNLLIKLLGQSKKQQQNKKHMFLDYLFTGATLIIITIVFICSTSVKLLFSIIFGVGFLFIIVRGLCYYVTYENEVEQIIEASNTPEIEQTKQQIRQKKITFWTQYIIQAILKVLDIIQTVTDIMQILQYLQIQYYSNRVNKLFYLIYPSEKMLYAAEYLAKSTAYPIILLGFSLINQEIMKQEWFKNSIVPSSDPLDNKTFLIKMLLQVFGYFQGFVYNVFFAFTDTKLSFDFINNEVIKHNVQVVVKIYLSGTIYSISKFQLILEYYQQINKAIIKIFSHLVQILTDVILMFAAILKILKYICQLQSQALTVQIKLLLLSILQLVYYTLMLVLDPIVTIFLPTSLMFQELTKLCPFLLQVFGICDHQNEFAKQTSILLTTNYDQFLQSILSSLEVWGICIFFGLLFSKNQTISTDFLDQWQAILFGVVALITPYVCKNTLGSYIMQIQMNITHPVDMQVQNDNIEQKQIDCEILHENGVKQQNQESLPIEQKDILNSLPEVETKNIEQEQESKQIESKTLSNSYRIQPFSLQYKTIELQNQLTKAECEYHKSLLNVRGDYKHEAAYYEDFLVGFIFTGYGVIPGFGIILATVAKYMNNNGFASDGESITQKSSQEIKRQIQYLIEDILQIVFIFFGIYFALTIQESTIYFMLIFLYIVFFYYQLLDEQLIEAYGHNADYYVTQCAEGKKKNTQSNDQLLKQKSTTVENPIYTAIAHSVDDELLTNK</sequence>
<feature type="transmembrane region" description="Helical" evidence="1">
    <location>
        <begin position="472"/>
        <end position="494"/>
    </location>
</feature>
<feature type="transmembrane region" description="Helical" evidence="1">
    <location>
        <begin position="415"/>
        <end position="434"/>
    </location>
</feature>
<keyword evidence="1" id="KW-0812">Transmembrane</keyword>
<proteinExistence type="predicted"/>
<feature type="transmembrane region" description="Helical" evidence="1">
    <location>
        <begin position="742"/>
        <end position="767"/>
    </location>
</feature>
<evidence type="ECO:0000313" key="2">
    <source>
        <dbReference type="EMBL" id="CAI9923594.1"/>
    </source>
</evidence>
<dbReference type="EMBL" id="CATOUU010000288">
    <property type="protein sequence ID" value="CAI9923594.1"/>
    <property type="molecule type" value="Genomic_DNA"/>
</dbReference>
<organism evidence="2">
    <name type="scientific">Hexamita inflata</name>
    <dbReference type="NCBI Taxonomy" id="28002"/>
    <lineage>
        <taxon>Eukaryota</taxon>
        <taxon>Metamonada</taxon>
        <taxon>Diplomonadida</taxon>
        <taxon>Hexamitidae</taxon>
        <taxon>Hexamitinae</taxon>
        <taxon>Hexamita</taxon>
    </lineage>
</organism>
<keyword evidence="1" id="KW-0472">Membrane</keyword>
<reference evidence="2" key="1">
    <citation type="submission" date="2023-06" db="EMBL/GenBank/DDBJ databases">
        <authorList>
            <person name="Kurt Z."/>
        </authorList>
    </citation>
    <scope>NUCLEOTIDE SEQUENCE</scope>
</reference>
<evidence type="ECO:0000256" key="1">
    <source>
        <dbReference type="SAM" id="Phobius"/>
    </source>
</evidence>
<reference evidence="3 4" key="2">
    <citation type="submission" date="2024-07" db="EMBL/GenBank/DDBJ databases">
        <authorList>
            <person name="Akdeniz Z."/>
        </authorList>
    </citation>
    <scope>NUCLEOTIDE SEQUENCE [LARGE SCALE GENOMIC DNA]</scope>
</reference>
<name>A0AA86NQ70_9EUKA</name>
<feature type="transmembrane region" description="Helical" evidence="1">
    <location>
        <begin position="446"/>
        <end position="466"/>
    </location>
</feature>
<protein>
    <recommendedName>
        <fullName evidence="5">Transmembrane protein</fullName>
    </recommendedName>
</protein>
<feature type="transmembrane region" description="Helical" evidence="1">
    <location>
        <begin position="699"/>
        <end position="722"/>
    </location>
</feature>
<keyword evidence="1" id="KW-1133">Transmembrane helix</keyword>
<feature type="transmembrane region" description="Helical" evidence="1">
    <location>
        <begin position="1048"/>
        <end position="1067"/>
    </location>
</feature>
<feature type="transmembrane region" description="Helical" evidence="1">
    <location>
        <begin position="811"/>
        <end position="831"/>
    </location>
</feature>
<dbReference type="AlphaFoldDB" id="A0AA86NQ70"/>
<keyword evidence="4" id="KW-1185">Reference proteome</keyword>
<dbReference type="EMBL" id="CAXDID020000465">
    <property type="protein sequence ID" value="CAL6094270.1"/>
    <property type="molecule type" value="Genomic_DNA"/>
</dbReference>
<evidence type="ECO:0000313" key="4">
    <source>
        <dbReference type="Proteomes" id="UP001642409"/>
    </source>
</evidence>
<feature type="transmembrane region" description="Helical" evidence="1">
    <location>
        <begin position="626"/>
        <end position="649"/>
    </location>
</feature>
<gene>
    <name evidence="2" type="ORF">HINF_LOCUS11239</name>
    <name evidence="3" type="ORF">HINF_LOCUS67388</name>
</gene>